<feature type="compositionally biased region" description="Polar residues" evidence="1">
    <location>
        <begin position="730"/>
        <end position="747"/>
    </location>
</feature>
<dbReference type="InterPro" id="IPR048535">
    <property type="entry name" value="RRN6_beta-prop"/>
</dbReference>
<evidence type="ECO:0000313" key="3">
    <source>
        <dbReference type="EMBL" id="KZT52707.1"/>
    </source>
</evidence>
<dbReference type="EMBL" id="KV424058">
    <property type="protein sequence ID" value="KZT52707.1"/>
    <property type="molecule type" value="Genomic_DNA"/>
</dbReference>
<feature type="region of interest" description="Disordered" evidence="1">
    <location>
        <begin position="730"/>
        <end position="755"/>
    </location>
</feature>
<dbReference type="PANTHER" id="PTHR28221:SF2">
    <property type="entry name" value="RNA POLYMERASE I-SPECIFIC TRANSCRIPTION INITIATION FACTOR RRN6"/>
    <property type="match status" value="1"/>
</dbReference>
<gene>
    <name evidence="3" type="ORF">CALCODRAFT_79845</name>
</gene>
<proteinExistence type="predicted"/>
<sequence>MDSWPFDLRPTVPTDRRSVLRRSEANKPIESRNALDVGSRGVAALTRSEAGRLEWRFAANPHSEGQRLSSTVASVVKIFPDTAPPPAIATRAKAHETADDALQFMHTHYPDVMGFPAELLESEIVADRATLNQDPFDVYRGNRLAAVRASEGPSAFGYLAWAMGYNMQSLNVASILPRAAGTHNYEISPQATPIVTLDTPIQQVIFRSVSNDSGATSLLGVRTISGTSIFQVNEDSEKPSLVVVENLGELQSEHTNGHRQVDLAIAGTSELNVVAVDDEGTVHRWSTEQLAAFPRSSDALPSDRFYRIAFCSDSEQVVLASSRRLQRLDFRSPDFVSLHDLAQDHRDLITGIEVLDGPELCCVTTTDHLAWFDARNTTRPLLKWKHHCAWDRTLSTSTFGSGSERSAFLWSRASPLVTAYNLDISHGLIATSTSPYTPIPKTNQKEREGFVVLPTNNPHASLFFDMSDRGSVFAQYFRSSDSEQGDQMISVDWSDDVNALEEDASKLAEDLGPFAERTNRTVDMRGIYEATFIRQNPSPSMKDALQEVAELLQKMPTVANEQEFLAEHMLTTFDMAFMSQEEPPKRRRSDFLTGTALSRVHAPADWLLSKIRDMKLSNTAALATSNAAFLQRTGTQLSSKGSDGSSPQAYLMMDPETRALREIMSTSETEAANTLALDIGLSENVYSNDGVRTSALQNGSAFDDLESAAGALSLKDPEPSALSFGYLRPRSQTAPTDVDDSTSQATAANEPDKAPVDASLGARLLLSDWIPGSDPGDYEYVDPYGVVEPRPRVPRTFRQTTAFKDATQPPEIATQGPLDISQLRQQPPMILSTQPPMILSTQPIPQRRVFPTSPAAPFASQIPRNRLPSTNMPASSQELWPSTQQVPGPFGERPEARAAKKKAARKRLAGF</sequence>
<dbReference type="OrthoDB" id="2382881at2759"/>
<dbReference type="AlphaFoldDB" id="A0A165DFN0"/>
<dbReference type="InterPro" id="IPR019350">
    <property type="entry name" value="RNA_pol_I-sp_TIF_RRN6-like"/>
</dbReference>
<name>A0A165DFN0_9BASI</name>
<feature type="compositionally biased region" description="Basic residues" evidence="1">
    <location>
        <begin position="899"/>
        <end position="911"/>
    </location>
</feature>
<dbReference type="PANTHER" id="PTHR28221">
    <property type="entry name" value="RNA POLYMERASE I-SPECIFIC TRANSCRIPTION INITIATION FACTOR RRN6"/>
    <property type="match status" value="1"/>
</dbReference>
<reference evidence="3 4" key="1">
    <citation type="journal article" date="2016" name="Mol. Biol. Evol.">
        <title>Comparative Genomics of Early-Diverging Mushroom-Forming Fungi Provides Insights into the Origins of Lignocellulose Decay Capabilities.</title>
        <authorList>
            <person name="Nagy L.G."/>
            <person name="Riley R."/>
            <person name="Tritt A."/>
            <person name="Adam C."/>
            <person name="Daum C."/>
            <person name="Floudas D."/>
            <person name="Sun H."/>
            <person name="Yadav J.S."/>
            <person name="Pangilinan J."/>
            <person name="Larsson K.H."/>
            <person name="Matsuura K."/>
            <person name="Barry K."/>
            <person name="Labutti K."/>
            <person name="Kuo R."/>
            <person name="Ohm R.A."/>
            <person name="Bhattacharya S.S."/>
            <person name="Shirouzu T."/>
            <person name="Yoshinaga Y."/>
            <person name="Martin F.M."/>
            <person name="Grigoriev I.V."/>
            <person name="Hibbett D.S."/>
        </authorList>
    </citation>
    <scope>NUCLEOTIDE SEQUENCE [LARGE SCALE GENOMIC DNA]</scope>
    <source>
        <strain evidence="3 4">HHB12733</strain>
    </source>
</reference>
<keyword evidence="4" id="KW-1185">Reference proteome</keyword>
<dbReference type="Pfam" id="PF10214">
    <property type="entry name" value="Rrn6_beta-prop"/>
    <property type="match status" value="1"/>
</dbReference>
<organism evidence="3 4">
    <name type="scientific">Calocera cornea HHB12733</name>
    <dbReference type="NCBI Taxonomy" id="1353952"/>
    <lineage>
        <taxon>Eukaryota</taxon>
        <taxon>Fungi</taxon>
        <taxon>Dikarya</taxon>
        <taxon>Basidiomycota</taxon>
        <taxon>Agaricomycotina</taxon>
        <taxon>Dacrymycetes</taxon>
        <taxon>Dacrymycetales</taxon>
        <taxon>Dacrymycetaceae</taxon>
        <taxon>Calocera</taxon>
    </lineage>
</organism>
<feature type="domain" description="RRN6 beta-propeller" evidence="2">
    <location>
        <begin position="195"/>
        <end position="428"/>
    </location>
</feature>
<dbReference type="InterPro" id="IPR036322">
    <property type="entry name" value="WD40_repeat_dom_sf"/>
</dbReference>
<dbReference type="Proteomes" id="UP000076842">
    <property type="component" value="Unassembled WGS sequence"/>
</dbReference>
<evidence type="ECO:0000313" key="4">
    <source>
        <dbReference type="Proteomes" id="UP000076842"/>
    </source>
</evidence>
<feature type="region of interest" description="Disordered" evidence="1">
    <location>
        <begin position="858"/>
        <end position="911"/>
    </location>
</feature>
<evidence type="ECO:0000259" key="2">
    <source>
        <dbReference type="Pfam" id="PF10214"/>
    </source>
</evidence>
<accession>A0A165DFN0</accession>
<dbReference type="SUPFAM" id="SSF50978">
    <property type="entry name" value="WD40 repeat-like"/>
    <property type="match status" value="1"/>
</dbReference>
<feature type="compositionally biased region" description="Polar residues" evidence="1">
    <location>
        <begin position="867"/>
        <end position="886"/>
    </location>
</feature>
<dbReference type="InParanoid" id="A0A165DFN0"/>
<protein>
    <recommendedName>
        <fullName evidence="2">RRN6 beta-propeller domain-containing protein</fullName>
    </recommendedName>
</protein>
<evidence type="ECO:0000256" key="1">
    <source>
        <dbReference type="SAM" id="MobiDB-lite"/>
    </source>
</evidence>
<dbReference type="STRING" id="1353952.A0A165DFN0"/>